<protein>
    <submittedName>
        <fullName evidence="1">Uncharacterized protein</fullName>
    </submittedName>
</protein>
<organism evidence="1 2">
    <name type="scientific">Candidatus Carbonibacillus altaicus</name>
    <dbReference type="NCBI Taxonomy" id="2163959"/>
    <lineage>
        <taxon>Bacteria</taxon>
        <taxon>Bacillati</taxon>
        <taxon>Bacillota</taxon>
        <taxon>Bacilli</taxon>
        <taxon>Bacillales</taxon>
        <taxon>Candidatus Carbonibacillus</taxon>
    </lineage>
</organism>
<gene>
    <name evidence="1" type="ORF">BSOLF_0442</name>
</gene>
<accession>A0A2R6Y5I0</accession>
<evidence type="ECO:0000313" key="2">
    <source>
        <dbReference type="Proteomes" id="UP000244338"/>
    </source>
</evidence>
<comment type="caution">
    <text evidence="1">The sequence shown here is derived from an EMBL/GenBank/DDBJ whole genome shotgun (WGS) entry which is preliminary data.</text>
</comment>
<dbReference type="AlphaFoldDB" id="A0A2R6Y5I0"/>
<evidence type="ECO:0000313" key="1">
    <source>
        <dbReference type="EMBL" id="PTQ57931.1"/>
    </source>
</evidence>
<dbReference type="EMBL" id="PEBX01000001">
    <property type="protein sequence ID" value="PTQ57931.1"/>
    <property type="molecule type" value="Genomic_DNA"/>
</dbReference>
<dbReference type="Proteomes" id="UP000244338">
    <property type="component" value="Unassembled WGS sequence"/>
</dbReference>
<sequence length="42" mass="4807">MSASYESWFGLSCINTIIYRCDHLSIRTLIDTIVRATIGNDR</sequence>
<proteinExistence type="predicted"/>
<reference evidence="2" key="1">
    <citation type="journal article" date="2018" name="Sci. Rep.">
        <title>Lignite coal burning seam in the remote Altai Mountains harbors a hydrogen-driven thermophilic microbial community.</title>
        <authorList>
            <person name="Kadnikov V.V."/>
            <person name="Mardanov A.V."/>
            <person name="Ivasenko D.A."/>
            <person name="Antsiferov D.V."/>
            <person name="Beletsky A.V."/>
            <person name="Karnachuk O.V."/>
            <person name="Ravin N.V."/>
        </authorList>
    </citation>
    <scope>NUCLEOTIDE SEQUENCE [LARGE SCALE GENOMIC DNA]</scope>
</reference>
<name>A0A2R6Y5I0_9BACL</name>